<feature type="region of interest" description="Disordered" evidence="1">
    <location>
        <begin position="1"/>
        <end position="44"/>
    </location>
</feature>
<keyword evidence="3" id="KW-1185">Reference proteome</keyword>
<gene>
    <name evidence="2" type="ORF">SI7747_06007730</name>
</gene>
<proteinExistence type="predicted"/>
<dbReference type="AlphaFoldDB" id="A0A7I8ITN9"/>
<dbReference type="Proteomes" id="UP001189122">
    <property type="component" value="Unassembled WGS sequence"/>
</dbReference>
<evidence type="ECO:0000256" key="1">
    <source>
        <dbReference type="SAM" id="MobiDB-lite"/>
    </source>
</evidence>
<name>A0A7I8ITN9_SPIIN</name>
<evidence type="ECO:0000313" key="3">
    <source>
        <dbReference type="Proteomes" id="UP001189122"/>
    </source>
</evidence>
<reference evidence="2 3" key="1">
    <citation type="submission" date="2019-12" db="EMBL/GenBank/DDBJ databases">
        <authorList>
            <person name="Scholz U."/>
            <person name="Mascher M."/>
            <person name="Fiebig A."/>
        </authorList>
    </citation>
    <scope>NUCLEOTIDE SEQUENCE</scope>
</reference>
<organism evidence="2">
    <name type="scientific">Spirodela intermedia</name>
    <name type="common">Intermediate duckweed</name>
    <dbReference type="NCBI Taxonomy" id="51605"/>
    <lineage>
        <taxon>Eukaryota</taxon>
        <taxon>Viridiplantae</taxon>
        <taxon>Streptophyta</taxon>
        <taxon>Embryophyta</taxon>
        <taxon>Tracheophyta</taxon>
        <taxon>Spermatophyta</taxon>
        <taxon>Magnoliopsida</taxon>
        <taxon>Liliopsida</taxon>
        <taxon>Araceae</taxon>
        <taxon>Lemnoideae</taxon>
        <taxon>Spirodela</taxon>
    </lineage>
</organism>
<dbReference type="EMBL" id="LR743593">
    <property type="protein sequence ID" value="CAA2621646.1"/>
    <property type="molecule type" value="Genomic_DNA"/>
</dbReference>
<dbReference type="EMBL" id="CACRZD030000006">
    <property type="protein sequence ID" value="CAA6661333.1"/>
    <property type="molecule type" value="Genomic_DNA"/>
</dbReference>
<evidence type="ECO:0000313" key="2">
    <source>
        <dbReference type="EMBL" id="CAA2621646.1"/>
    </source>
</evidence>
<feature type="compositionally biased region" description="Basic residues" evidence="1">
    <location>
        <begin position="30"/>
        <end position="44"/>
    </location>
</feature>
<protein>
    <submittedName>
        <fullName evidence="2">Uncharacterized protein</fullName>
    </submittedName>
</protein>
<sequence length="44" mass="4679">MASRKVNILAAPPPAEGSTGGRRATGSSTRRGRRCRRGRSRARG</sequence>
<accession>A0A7I8ITN9</accession>